<feature type="region of interest" description="Disordered" evidence="1">
    <location>
        <begin position="111"/>
        <end position="143"/>
    </location>
</feature>
<feature type="region of interest" description="Disordered" evidence="1">
    <location>
        <begin position="63"/>
        <end position="82"/>
    </location>
</feature>
<accession>A0ABN3WSA3</accession>
<comment type="caution">
    <text evidence="2">The sequence shown here is derived from an EMBL/GenBank/DDBJ whole genome shotgun (WGS) entry which is preliminary data.</text>
</comment>
<dbReference type="Proteomes" id="UP001501102">
    <property type="component" value="Unassembled WGS sequence"/>
</dbReference>
<evidence type="ECO:0000256" key="1">
    <source>
        <dbReference type="SAM" id="MobiDB-lite"/>
    </source>
</evidence>
<name>A0ABN3WSA3_STRTU</name>
<sequence length="143" mass="15895">MKGLHPNRVKRSIRPSRFSEPSDETEQRPRPDIVPFDIAGTHCLDGSSSLTAFRMVKLQSADVRERPRSLSPAKLPGTRPYQHRVRAPAVRPGLLRCRLGLQQIPYGRHDRTERAEPAGPAVEPVPPVAAVSLRNVANSPRTQ</sequence>
<proteinExistence type="predicted"/>
<reference evidence="2 3" key="1">
    <citation type="journal article" date="2019" name="Int. J. Syst. Evol. Microbiol.">
        <title>The Global Catalogue of Microorganisms (GCM) 10K type strain sequencing project: providing services to taxonomists for standard genome sequencing and annotation.</title>
        <authorList>
            <consortium name="The Broad Institute Genomics Platform"/>
            <consortium name="The Broad Institute Genome Sequencing Center for Infectious Disease"/>
            <person name="Wu L."/>
            <person name="Ma J."/>
        </authorList>
    </citation>
    <scope>NUCLEOTIDE SEQUENCE [LARGE SCALE GENOMIC DNA]</scope>
    <source>
        <strain evidence="2 3">JCM 4087</strain>
    </source>
</reference>
<feature type="compositionally biased region" description="Basic residues" evidence="1">
    <location>
        <begin position="1"/>
        <end position="14"/>
    </location>
</feature>
<evidence type="ECO:0000313" key="2">
    <source>
        <dbReference type="EMBL" id="GAA2925128.1"/>
    </source>
</evidence>
<organism evidence="2 3">
    <name type="scientific">Streptomyces thioluteus</name>
    <dbReference type="NCBI Taxonomy" id="66431"/>
    <lineage>
        <taxon>Bacteria</taxon>
        <taxon>Bacillati</taxon>
        <taxon>Actinomycetota</taxon>
        <taxon>Actinomycetes</taxon>
        <taxon>Kitasatosporales</taxon>
        <taxon>Streptomycetaceae</taxon>
        <taxon>Streptomyces</taxon>
    </lineage>
</organism>
<gene>
    <name evidence="2" type="ORF">GCM10020221_21370</name>
</gene>
<keyword evidence="3" id="KW-1185">Reference proteome</keyword>
<evidence type="ECO:0000313" key="3">
    <source>
        <dbReference type="Proteomes" id="UP001501102"/>
    </source>
</evidence>
<feature type="region of interest" description="Disordered" evidence="1">
    <location>
        <begin position="1"/>
        <end position="34"/>
    </location>
</feature>
<dbReference type="EMBL" id="BAAAXZ010000080">
    <property type="protein sequence ID" value="GAA2925128.1"/>
    <property type="molecule type" value="Genomic_DNA"/>
</dbReference>
<protein>
    <submittedName>
        <fullName evidence="2">Uncharacterized protein</fullName>
    </submittedName>
</protein>